<keyword evidence="1" id="KW-0812">Transmembrane</keyword>
<reference evidence="2 3" key="1">
    <citation type="submission" date="2016-03" db="EMBL/GenBank/DDBJ databases">
        <title>EvidentialGene: Evidence-directed Construction of Genes on Genomes.</title>
        <authorList>
            <person name="Gilbert D.G."/>
            <person name="Choi J.-H."/>
            <person name="Mockaitis K."/>
            <person name="Colbourne J."/>
            <person name="Pfrender M."/>
        </authorList>
    </citation>
    <scope>NUCLEOTIDE SEQUENCE [LARGE SCALE GENOMIC DNA]</scope>
    <source>
        <strain evidence="2 3">Xinb3</strain>
        <tissue evidence="2">Complete organism</tissue>
    </source>
</reference>
<keyword evidence="1" id="KW-1133">Transmembrane helix</keyword>
<accession>A0A164YG72</accession>
<proteinExistence type="predicted"/>
<evidence type="ECO:0000313" key="2">
    <source>
        <dbReference type="EMBL" id="KZS15220.1"/>
    </source>
</evidence>
<evidence type="ECO:0000313" key="3">
    <source>
        <dbReference type="Proteomes" id="UP000076858"/>
    </source>
</evidence>
<comment type="caution">
    <text evidence="2">The sequence shown here is derived from an EMBL/GenBank/DDBJ whole genome shotgun (WGS) entry which is preliminary data.</text>
</comment>
<evidence type="ECO:0000256" key="1">
    <source>
        <dbReference type="SAM" id="Phobius"/>
    </source>
</evidence>
<organism evidence="2 3">
    <name type="scientific">Daphnia magna</name>
    <dbReference type="NCBI Taxonomy" id="35525"/>
    <lineage>
        <taxon>Eukaryota</taxon>
        <taxon>Metazoa</taxon>
        <taxon>Ecdysozoa</taxon>
        <taxon>Arthropoda</taxon>
        <taxon>Crustacea</taxon>
        <taxon>Branchiopoda</taxon>
        <taxon>Diplostraca</taxon>
        <taxon>Cladocera</taxon>
        <taxon>Anomopoda</taxon>
        <taxon>Daphniidae</taxon>
        <taxon>Daphnia</taxon>
    </lineage>
</organism>
<protein>
    <submittedName>
        <fullName evidence="2">Uncharacterized protein</fullName>
    </submittedName>
</protein>
<gene>
    <name evidence="2" type="ORF">APZ42_019281</name>
</gene>
<sequence>MQHPPAIRDLLINVMRFYYSTYVGGGVYLLTYYLPSITIMHIIISFLKEKIGSPALFFSQ</sequence>
<dbReference type="Proteomes" id="UP000076858">
    <property type="component" value="Unassembled WGS sequence"/>
</dbReference>
<feature type="transmembrane region" description="Helical" evidence="1">
    <location>
        <begin position="25"/>
        <end position="47"/>
    </location>
</feature>
<dbReference type="EMBL" id="LRGB01000915">
    <property type="protein sequence ID" value="KZS15220.1"/>
    <property type="molecule type" value="Genomic_DNA"/>
</dbReference>
<keyword evidence="3" id="KW-1185">Reference proteome</keyword>
<dbReference type="AlphaFoldDB" id="A0A164YG72"/>
<name>A0A164YG72_9CRUS</name>
<keyword evidence="1" id="KW-0472">Membrane</keyword>